<evidence type="ECO:0000313" key="2">
    <source>
        <dbReference type="Proteomes" id="UP000324800"/>
    </source>
</evidence>
<protein>
    <recommendedName>
        <fullName evidence="3">Right handed beta helix domain-containing protein</fullName>
    </recommendedName>
</protein>
<comment type="caution">
    <text evidence="1">The sequence shown here is derived from an EMBL/GenBank/DDBJ whole genome shotgun (WGS) entry which is preliminary data.</text>
</comment>
<name>A0A5J4W7C2_9EUKA</name>
<dbReference type="Proteomes" id="UP000324800">
    <property type="component" value="Unassembled WGS sequence"/>
</dbReference>
<dbReference type="EMBL" id="SNRW01003216">
    <property type="protein sequence ID" value="KAA6390443.1"/>
    <property type="molecule type" value="Genomic_DNA"/>
</dbReference>
<evidence type="ECO:0000313" key="1">
    <source>
        <dbReference type="EMBL" id="KAA6390443.1"/>
    </source>
</evidence>
<sequence>MPGGQFNISGNASFEWIKFTQDPSVENSEGGVINAPLNINGIQGKLEIKNCIFEGTQSSSGGAISSTVDYGSQFSIADCQFKNCYSSGSSGAVDLTVYTAGKYSMSNIVFDSCKCVYIGGGLYISQTCPNIEINTIRFINCEAQRGGGLYLYLSGGQTTIKGASSFVGCKTSGLSFRDEGPLGGAMYLYINGDEGKFDMQGASFDSCTCSQPGNAGAIYVLKYSYSNVSITNTSFINCKTIANSSNATEGFGGAIFINTTGTTAAFSSDNHKMTGLTFTGCQSVSGAGHNMHHNLTNTINTGSIIKSNYLITDGL</sequence>
<dbReference type="AlphaFoldDB" id="A0A5J4W7C2"/>
<gene>
    <name evidence="1" type="ORF">EZS28_014030</name>
</gene>
<reference evidence="1 2" key="1">
    <citation type="submission" date="2019-03" db="EMBL/GenBank/DDBJ databases">
        <title>Single cell metagenomics reveals metabolic interactions within the superorganism composed of flagellate Streblomastix strix and complex community of Bacteroidetes bacteria on its surface.</title>
        <authorList>
            <person name="Treitli S.C."/>
            <person name="Kolisko M."/>
            <person name="Husnik F."/>
            <person name="Keeling P."/>
            <person name="Hampl V."/>
        </authorList>
    </citation>
    <scope>NUCLEOTIDE SEQUENCE [LARGE SCALE GENOMIC DNA]</scope>
    <source>
        <strain evidence="1">ST1C</strain>
    </source>
</reference>
<accession>A0A5J4W7C2</accession>
<proteinExistence type="predicted"/>
<evidence type="ECO:0008006" key="3">
    <source>
        <dbReference type="Google" id="ProtNLM"/>
    </source>
</evidence>
<dbReference type="OrthoDB" id="10691841at2759"/>
<dbReference type="SUPFAM" id="SSF51126">
    <property type="entry name" value="Pectin lyase-like"/>
    <property type="match status" value="1"/>
</dbReference>
<dbReference type="InterPro" id="IPR011050">
    <property type="entry name" value="Pectin_lyase_fold/virulence"/>
</dbReference>
<organism evidence="1 2">
    <name type="scientific">Streblomastix strix</name>
    <dbReference type="NCBI Taxonomy" id="222440"/>
    <lineage>
        <taxon>Eukaryota</taxon>
        <taxon>Metamonada</taxon>
        <taxon>Preaxostyla</taxon>
        <taxon>Oxymonadida</taxon>
        <taxon>Streblomastigidae</taxon>
        <taxon>Streblomastix</taxon>
    </lineage>
</organism>